<organism evidence="2 3">
    <name type="scientific">Plesiocystis pacifica SIR-1</name>
    <dbReference type="NCBI Taxonomy" id="391625"/>
    <lineage>
        <taxon>Bacteria</taxon>
        <taxon>Pseudomonadati</taxon>
        <taxon>Myxococcota</taxon>
        <taxon>Polyangia</taxon>
        <taxon>Nannocystales</taxon>
        <taxon>Nannocystaceae</taxon>
        <taxon>Plesiocystis</taxon>
    </lineage>
</organism>
<evidence type="ECO:0000313" key="2">
    <source>
        <dbReference type="EMBL" id="EDM80103.1"/>
    </source>
</evidence>
<proteinExistence type="predicted"/>
<reference evidence="2 3" key="1">
    <citation type="submission" date="2007-06" db="EMBL/GenBank/DDBJ databases">
        <authorList>
            <person name="Shimkets L."/>
            <person name="Ferriera S."/>
            <person name="Johnson J."/>
            <person name="Kravitz S."/>
            <person name="Beeson K."/>
            <person name="Sutton G."/>
            <person name="Rogers Y.-H."/>
            <person name="Friedman R."/>
            <person name="Frazier M."/>
            <person name="Venter J.C."/>
        </authorList>
    </citation>
    <scope>NUCLEOTIDE SEQUENCE [LARGE SCALE GENOMIC DNA]</scope>
    <source>
        <strain evidence="2 3">SIR-1</strain>
    </source>
</reference>
<dbReference type="Gene3D" id="2.120.10.30">
    <property type="entry name" value="TolB, C-terminal domain"/>
    <property type="match status" value="1"/>
</dbReference>
<dbReference type="AlphaFoldDB" id="A6G1R3"/>
<accession>A6G1R3</accession>
<evidence type="ECO:0000313" key="3">
    <source>
        <dbReference type="Proteomes" id="UP000005801"/>
    </source>
</evidence>
<protein>
    <recommendedName>
        <fullName evidence="4">TolB protein</fullName>
    </recommendedName>
</protein>
<dbReference type="Proteomes" id="UP000005801">
    <property type="component" value="Unassembled WGS sequence"/>
</dbReference>
<sequence length="675" mass="71782">MSLGLACQGSGADEGTSSAGPSDSSGLGDEIGDTTDDEGMDEAESSGSTTGGKLDMPDDEAAIVGIAIDPPSAVIEVVDGVIPDAVDFTPILTNDEGVEFAAEGSVVWSFDRLDMASLDPGPGTLTATGLLGGVGILSATYEGLEAQAQVTVKLAYTFTPDEPLDPLAEALLDTATEPDPALDLLYPYDATVFPRGLLGPRVQWNGGNDTDIYKIHAESETFELDWYGSVPNPSRWDFPALPDDIWLKLTDSTTGPVSFELRRYDGVSAYLSGVQEWTIAPASLAGTIYYWAVNEGDVLRIQPGASEPEQFLEKPEGTTCLACHSVSRDGSTIVASQNGGPSPWATFNPDGSNVFASAQASGFQAISPDGAWILWGQSNGAFLGQPSYMILSAKDSDEIAAQMFQTTGYPVHPAWSNNGARLSYGVRTDGNWLDFNNSTLWVVDVDVQSNPPAFLNPVEIVLNDPARPTVSYPTWSPDDEWIAFGRATQARTRGAAGELWMVHPDGTGAVELDRANGFNHIPELQTAQNYEPTFVPVASGGYFWMVFVSERQYGNTLTNQVVETRSKQLWVTAIDVNAEPGSDPSHPAFWLPGQGLDNNNMRGFSALDECKGLGEGCEAGYECCGGFCIEVEPGVFVCEDDEPACSPNGSACEVDEDCCSPEAECIGGFCTTLIG</sequence>
<dbReference type="InterPro" id="IPR011042">
    <property type="entry name" value="6-blade_b-propeller_TolB-like"/>
</dbReference>
<dbReference type="OrthoDB" id="5481610at2"/>
<dbReference type="STRING" id="391625.PPSIR1_35672"/>
<feature type="compositionally biased region" description="Polar residues" evidence="1">
    <location>
        <begin position="15"/>
        <end position="25"/>
    </location>
</feature>
<keyword evidence="3" id="KW-1185">Reference proteome</keyword>
<dbReference type="SUPFAM" id="SSF82171">
    <property type="entry name" value="DPP6 N-terminal domain-like"/>
    <property type="match status" value="1"/>
</dbReference>
<name>A6G1R3_9BACT</name>
<feature type="compositionally biased region" description="Acidic residues" evidence="1">
    <location>
        <begin position="30"/>
        <end position="44"/>
    </location>
</feature>
<dbReference type="RefSeq" id="WP_006970662.1">
    <property type="nucleotide sequence ID" value="NZ_ABCS01000013.1"/>
</dbReference>
<feature type="region of interest" description="Disordered" evidence="1">
    <location>
        <begin position="1"/>
        <end position="56"/>
    </location>
</feature>
<dbReference type="EMBL" id="ABCS01000013">
    <property type="protein sequence ID" value="EDM80103.1"/>
    <property type="molecule type" value="Genomic_DNA"/>
</dbReference>
<comment type="caution">
    <text evidence="2">The sequence shown here is derived from an EMBL/GenBank/DDBJ whole genome shotgun (WGS) entry which is preliminary data.</text>
</comment>
<dbReference type="eggNOG" id="COG0823">
    <property type="taxonomic scope" value="Bacteria"/>
</dbReference>
<evidence type="ECO:0008006" key="4">
    <source>
        <dbReference type="Google" id="ProtNLM"/>
    </source>
</evidence>
<evidence type="ECO:0000256" key="1">
    <source>
        <dbReference type="SAM" id="MobiDB-lite"/>
    </source>
</evidence>
<gene>
    <name evidence="2" type="ORF">PPSIR1_35672</name>
</gene>